<dbReference type="PANTHER" id="PTHR43080">
    <property type="entry name" value="CBS DOMAIN-CONTAINING PROTEIN CBSX3, MITOCHONDRIAL"/>
    <property type="match status" value="1"/>
</dbReference>
<feature type="domain" description="CBS" evidence="3">
    <location>
        <begin position="12"/>
        <end position="68"/>
    </location>
</feature>
<comment type="caution">
    <text evidence="4">The sequence shown here is derived from an EMBL/GenBank/DDBJ whole genome shotgun (WGS) entry which is preliminary data.</text>
</comment>
<dbReference type="Pfam" id="PF00571">
    <property type="entry name" value="CBS"/>
    <property type="match status" value="2"/>
</dbReference>
<dbReference type="PANTHER" id="PTHR43080:SF2">
    <property type="entry name" value="CBS DOMAIN-CONTAINING PROTEIN"/>
    <property type="match status" value="1"/>
</dbReference>
<evidence type="ECO:0000313" key="5">
    <source>
        <dbReference type="Proteomes" id="UP001268864"/>
    </source>
</evidence>
<dbReference type="SUPFAM" id="SSF54631">
    <property type="entry name" value="CBS-domain pair"/>
    <property type="match status" value="1"/>
</dbReference>
<sequence length="132" mass="13764">MENTGVSVDGLMTDDLVTATADTGIEEAAKRLLEHDIGSLVVVDSEGHLEGVLTSTDFLELATGEHDSAAGSVEQYMTTDVVSVNAHATLGEAAARMMAHDVQHLPVLDEDGAVVGMLSTTDLTAHLAYLDA</sequence>
<dbReference type="RefSeq" id="WP_310899874.1">
    <property type="nucleotide sequence ID" value="NZ_JAMQOS010000002.1"/>
</dbReference>
<reference evidence="4 5" key="1">
    <citation type="submission" date="2022-06" db="EMBL/GenBank/DDBJ databases">
        <title>Halomicroarcula sp. a new haloarchaeum isolate from saline soil.</title>
        <authorList>
            <person name="Strakova D."/>
            <person name="Galisteo C."/>
            <person name="Sanchez-Porro C."/>
            <person name="Ventosa A."/>
        </authorList>
    </citation>
    <scope>NUCLEOTIDE SEQUENCE [LARGE SCALE GENOMIC DNA]</scope>
    <source>
        <strain evidence="4 5">S3CR25-11</strain>
    </source>
</reference>
<proteinExistence type="predicted"/>
<gene>
    <name evidence="4" type="ORF">NDI86_07880</name>
</gene>
<dbReference type="PROSITE" id="PS51371">
    <property type="entry name" value="CBS"/>
    <property type="match status" value="2"/>
</dbReference>
<dbReference type="Proteomes" id="UP001268864">
    <property type="component" value="Unassembled WGS sequence"/>
</dbReference>
<dbReference type="CDD" id="cd09836">
    <property type="entry name" value="CBS_pair_arch"/>
    <property type="match status" value="1"/>
</dbReference>
<name>A0ABU2FP39_9EURY</name>
<keyword evidence="1 2" id="KW-0129">CBS domain</keyword>
<dbReference type="InterPro" id="IPR000644">
    <property type="entry name" value="CBS_dom"/>
</dbReference>
<organism evidence="4 5">
    <name type="scientific">Haloarcula onubensis</name>
    <dbReference type="NCBI Taxonomy" id="2950539"/>
    <lineage>
        <taxon>Archaea</taxon>
        <taxon>Methanobacteriati</taxon>
        <taxon>Methanobacteriota</taxon>
        <taxon>Stenosarchaea group</taxon>
        <taxon>Halobacteria</taxon>
        <taxon>Halobacteriales</taxon>
        <taxon>Haloarculaceae</taxon>
        <taxon>Haloarcula</taxon>
    </lineage>
</organism>
<dbReference type="Gene3D" id="3.10.580.10">
    <property type="entry name" value="CBS-domain"/>
    <property type="match status" value="2"/>
</dbReference>
<dbReference type="InterPro" id="IPR046342">
    <property type="entry name" value="CBS_dom_sf"/>
</dbReference>
<dbReference type="EMBL" id="JAMQOS010000002">
    <property type="protein sequence ID" value="MDS0282041.1"/>
    <property type="molecule type" value="Genomic_DNA"/>
</dbReference>
<dbReference type="InterPro" id="IPR051257">
    <property type="entry name" value="Diverse_CBS-Domain"/>
</dbReference>
<evidence type="ECO:0000256" key="2">
    <source>
        <dbReference type="PROSITE-ProRule" id="PRU00703"/>
    </source>
</evidence>
<evidence type="ECO:0000259" key="3">
    <source>
        <dbReference type="PROSITE" id="PS51371"/>
    </source>
</evidence>
<dbReference type="SMART" id="SM00116">
    <property type="entry name" value="CBS"/>
    <property type="match status" value="2"/>
</dbReference>
<protein>
    <submittedName>
        <fullName evidence="4">CBS domain-containing protein</fullName>
    </submittedName>
</protein>
<feature type="domain" description="CBS" evidence="3">
    <location>
        <begin position="77"/>
        <end position="132"/>
    </location>
</feature>
<evidence type="ECO:0000256" key="1">
    <source>
        <dbReference type="ARBA" id="ARBA00023122"/>
    </source>
</evidence>
<evidence type="ECO:0000313" key="4">
    <source>
        <dbReference type="EMBL" id="MDS0282041.1"/>
    </source>
</evidence>
<keyword evidence="5" id="KW-1185">Reference proteome</keyword>
<accession>A0ABU2FP39</accession>